<dbReference type="AlphaFoldDB" id="A0AAW1QAJ9"/>
<dbReference type="EMBL" id="JALJOS010000074">
    <property type="protein sequence ID" value="KAK9817334.1"/>
    <property type="molecule type" value="Genomic_DNA"/>
</dbReference>
<dbReference type="Proteomes" id="UP001438707">
    <property type="component" value="Unassembled WGS sequence"/>
</dbReference>
<gene>
    <name evidence="1" type="ORF">WJX74_001145</name>
</gene>
<protein>
    <submittedName>
        <fullName evidence="1">Uncharacterized protein</fullName>
    </submittedName>
</protein>
<proteinExistence type="predicted"/>
<organism evidence="1 2">
    <name type="scientific">Apatococcus lobatus</name>
    <dbReference type="NCBI Taxonomy" id="904363"/>
    <lineage>
        <taxon>Eukaryota</taxon>
        <taxon>Viridiplantae</taxon>
        <taxon>Chlorophyta</taxon>
        <taxon>core chlorophytes</taxon>
        <taxon>Trebouxiophyceae</taxon>
        <taxon>Chlorellales</taxon>
        <taxon>Chlorellaceae</taxon>
        <taxon>Apatococcus</taxon>
    </lineage>
</organism>
<comment type="caution">
    <text evidence="1">The sequence shown here is derived from an EMBL/GenBank/DDBJ whole genome shotgun (WGS) entry which is preliminary data.</text>
</comment>
<keyword evidence="2" id="KW-1185">Reference proteome</keyword>
<accession>A0AAW1QAJ9</accession>
<evidence type="ECO:0000313" key="1">
    <source>
        <dbReference type="EMBL" id="KAK9817334.1"/>
    </source>
</evidence>
<name>A0AAW1QAJ9_9CHLO</name>
<reference evidence="1 2" key="1">
    <citation type="journal article" date="2024" name="Nat. Commun.">
        <title>Phylogenomics reveals the evolutionary origins of lichenization in chlorophyte algae.</title>
        <authorList>
            <person name="Puginier C."/>
            <person name="Libourel C."/>
            <person name="Otte J."/>
            <person name="Skaloud P."/>
            <person name="Haon M."/>
            <person name="Grisel S."/>
            <person name="Petersen M."/>
            <person name="Berrin J.G."/>
            <person name="Delaux P.M."/>
            <person name="Dal Grande F."/>
            <person name="Keller J."/>
        </authorList>
    </citation>
    <scope>NUCLEOTIDE SEQUENCE [LARGE SCALE GENOMIC DNA]</scope>
    <source>
        <strain evidence="1 2">SAG 2145</strain>
    </source>
</reference>
<sequence length="79" mass="9511">MEQDRKNIWNYLRDKNDTKQRLAALVTYEQLVYEGINKRGHSLRNQRRRKCRAQIKQGAKIGCKMVPRRLELTYRNGYA</sequence>
<evidence type="ECO:0000313" key="2">
    <source>
        <dbReference type="Proteomes" id="UP001438707"/>
    </source>
</evidence>